<organism evidence="2 3">
    <name type="scientific">Populus tomentosa</name>
    <name type="common">Chinese white poplar</name>
    <dbReference type="NCBI Taxonomy" id="118781"/>
    <lineage>
        <taxon>Eukaryota</taxon>
        <taxon>Viridiplantae</taxon>
        <taxon>Streptophyta</taxon>
        <taxon>Embryophyta</taxon>
        <taxon>Tracheophyta</taxon>
        <taxon>Spermatophyta</taxon>
        <taxon>Magnoliopsida</taxon>
        <taxon>eudicotyledons</taxon>
        <taxon>Gunneridae</taxon>
        <taxon>Pentapetalae</taxon>
        <taxon>rosids</taxon>
        <taxon>fabids</taxon>
        <taxon>Malpighiales</taxon>
        <taxon>Salicaceae</taxon>
        <taxon>Saliceae</taxon>
        <taxon>Populus</taxon>
    </lineage>
</organism>
<dbReference type="Proteomes" id="UP000886885">
    <property type="component" value="Chromosome 8D"/>
</dbReference>
<evidence type="ECO:0000313" key="2">
    <source>
        <dbReference type="EMBL" id="KAG6764116.1"/>
    </source>
</evidence>
<name>A0A8X7Z7Z0_POPTO</name>
<dbReference type="EMBL" id="JAAWWB010000016">
    <property type="protein sequence ID" value="KAG6764116.1"/>
    <property type="molecule type" value="Genomic_DNA"/>
</dbReference>
<feature type="transmembrane region" description="Helical" evidence="1">
    <location>
        <begin position="58"/>
        <end position="75"/>
    </location>
</feature>
<sequence length="176" mass="20045">MVQEEEDRVEVYSVCLEKPLPFQGLYDGIGKYSLQNDLEHPQPYSLSWLLGYNSKYRLFKTSFILALGAVLATYSELALLRRDGRLGNAVCGQKKAYLAKEACLFVLASEENGKRGKKTRPTVRIQVKSKSYLHSGDTKHVMAGIAMIALVFGVPWFLMNNRTKFNDEKEMRSERK</sequence>
<keyword evidence="3" id="KW-1185">Reference proteome</keyword>
<comment type="caution">
    <text evidence="2">The sequence shown here is derived from an EMBL/GenBank/DDBJ whole genome shotgun (WGS) entry which is preliminary data.</text>
</comment>
<dbReference type="AlphaFoldDB" id="A0A8X7Z7Z0"/>
<evidence type="ECO:0000256" key="1">
    <source>
        <dbReference type="SAM" id="Phobius"/>
    </source>
</evidence>
<reference evidence="2" key="1">
    <citation type="journal article" date="2020" name="bioRxiv">
        <title>Hybrid origin of Populus tomentosa Carr. identified through genome sequencing and phylogenomic analysis.</title>
        <authorList>
            <person name="An X."/>
            <person name="Gao K."/>
            <person name="Chen Z."/>
            <person name="Li J."/>
            <person name="Yang X."/>
            <person name="Yang X."/>
            <person name="Zhou J."/>
            <person name="Guo T."/>
            <person name="Zhao T."/>
            <person name="Huang S."/>
            <person name="Miao D."/>
            <person name="Khan W.U."/>
            <person name="Rao P."/>
            <person name="Ye M."/>
            <person name="Lei B."/>
            <person name="Liao W."/>
            <person name="Wang J."/>
            <person name="Ji L."/>
            <person name="Li Y."/>
            <person name="Guo B."/>
            <person name="Mustafa N.S."/>
            <person name="Li S."/>
            <person name="Yun Q."/>
            <person name="Keller S.R."/>
            <person name="Mao J."/>
            <person name="Zhang R."/>
            <person name="Strauss S.H."/>
        </authorList>
    </citation>
    <scope>NUCLEOTIDE SEQUENCE</scope>
    <source>
        <strain evidence="2">GM15</strain>
        <tissue evidence="2">Leaf</tissue>
    </source>
</reference>
<dbReference type="OrthoDB" id="1881135at2759"/>
<keyword evidence="1" id="KW-0812">Transmembrane</keyword>
<dbReference type="PANTHER" id="PTHR35990:SF1">
    <property type="entry name" value="GAG1AT PROTEIN"/>
    <property type="match status" value="1"/>
</dbReference>
<proteinExistence type="predicted"/>
<gene>
    <name evidence="2" type="ORF">POTOM_031574</name>
</gene>
<accession>A0A8X7Z7Z0</accession>
<keyword evidence="1" id="KW-1133">Transmembrane helix</keyword>
<dbReference type="PANTHER" id="PTHR35990">
    <property type="entry name" value="GAG1AT PROTEIN"/>
    <property type="match status" value="1"/>
</dbReference>
<protein>
    <submittedName>
        <fullName evidence="2">Uncharacterized protein</fullName>
    </submittedName>
</protein>
<keyword evidence="1" id="KW-0472">Membrane</keyword>
<evidence type="ECO:0000313" key="3">
    <source>
        <dbReference type="Proteomes" id="UP000886885"/>
    </source>
</evidence>
<feature type="transmembrane region" description="Helical" evidence="1">
    <location>
        <begin position="141"/>
        <end position="159"/>
    </location>
</feature>